<feature type="compositionally biased region" description="Low complexity" evidence="5">
    <location>
        <begin position="207"/>
        <end position="219"/>
    </location>
</feature>
<keyword evidence="8" id="KW-1185">Reference proteome</keyword>
<gene>
    <name evidence="7" type="ORF">SLS62_003173</name>
</gene>
<feature type="compositionally biased region" description="Low complexity" evidence="5">
    <location>
        <begin position="282"/>
        <end position="302"/>
    </location>
</feature>
<comment type="subcellular location">
    <subcellularLocation>
        <location evidence="1">Membrane</location>
        <topology evidence="1">Multi-pass membrane protein</topology>
    </subcellularLocation>
</comment>
<evidence type="ECO:0000256" key="6">
    <source>
        <dbReference type="SAM" id="Phobius"/>
    </source>
</evidence>
<evidence type="ECO:0000256" key="5">
    <source>
        <dbReference type="SAM" id="MobiDB-lite"/>
    </source>
</evidence>
<feature type="transmembrane region" description="Helical" evidence="6">
    <location>
        <begin position="12"/>
        <end position="36"/>
    </location>
</feature>
<evidence type="ECO:0000256" key="3">
    <source>
        <dbReference type="ARBA" id="ARBA00022989"/>
    </source>
</evidence>
<evidence type="ECO:0000256" key="4">
    <source>
        <dbReference type="ARBA" id="ARBA00023136"/>
    </source>
</evidence>
<dbReference type="InterPro" id="IPR036259">
    <property type="entry name" value="MFS_trans_sf"/>
</dbReference>
<dbReference type="Gene3D" id="1.20.1250.20">
    <property type="entry name" value="MFS general substrate transporter like domains"/>
    <property type="match status" value="1"/>
</dbReference>
<organism evidence="7 8">
    <name type="scientific">Diatrype stigma</name>
    <dbReference type="NCBI Taxonomy" id="117547"/>
    <lineage>
        <taxon>Eukaryota</taxon>
        <taxon>Fungi</taxon>
        <taxon>Dikarya</taxon>
        <taxon>Ascomycota</taxon>
        <taxon>Pezizomycotina</taxon>
        <taxon>Sordariomycetes</taxon>
        <taxon>Xylariomycetidae</taxon>
        <taxon>Xylariales</taxon>
        <taxon>Diatrypaceae</taxon>
        <taxon>Diatrype</taxon>
    </lineage>
</organism>
<feature type="compositionally biased region" description="Basic residues" evidence="5">
    <location>
        <begin position="226"/>
        <end position="237"/>
    </location>
</feature>
<reference evidence="7 8" key="1">
    <citation type="submission" date="2024-02" db="EMBL/GenBank/DDBJ databases">
        <title>De novo assembly and annotation of 12 fungi associated with fruit tree decline syndrome in Ontario, Canada.</title>
        <authorList>
            <person name="Sulman M."/>
            <person name="Ellouze W."/>
            <person name="Ilyukhin E."/>
        </authorList>
    </citation>
    <scope>NUCLEOTIDE SEQUENCE [LARGE SCALE GENOMIC DNA]</scope>
    <source>
        <strain evidence="7 8">M11/M66-122</strain>
    </source>
</reference>
<evidence type="ECO:0000256" key="1">
    <source>
        <dbReference type="ARBA" id="ARBA00004141"/>
    </source>
</evidence>
<name>A0AAN9V5E3_9PEZI</name>
<evidence type="ECO:0000313" key="7">
    <source>
        <dbReference type="EMBL" id="KAK7754859.1"/>
    </source>
</evidence>
<comment type="caution">
    <text evidence="7">The sequence shown here is derived from an EMBL/GenBank/DDBJ whole genome shotgun (WGS) entry which is preliminary data.</text>
</comment>
<dbReference type="PANTHER" id="PTHR42718">
    <property type="entry name" value="MAJOR FACILITATOR SUPERFAMILY MULTIDRUG TRANSPORTER MFSC"/>
    <property type="match status" value="1"/>
</dbReference>
<feature type="transmembrane region" description="Helical" evidence="6">
    <location>
        <begin position="144"/>
        <end position="166"/>
    </location>
</feature>
<keyword evidence="3 6" id="KW-1133">Transmembrane helix</keyword>
<feature type="compositionally biased region" description="Polar residues" evidence="5">
    <location>
        <begin position="354"/>
        <end position="364"/>
    </location>
</feature>
<feature type="compositionally biased region" description="Low complexity" evidence="5">
    <location>
        <begin position="366"/>
        <end position="379"/>
    </location>
</feature>
<dbReference type="Proteomes" id="UP001320420">
    <property type="component" value="Unassembled WGS sequence"/>
</dbReference>
<keyword evidence="2 6" id="KW-0812">Transmembrane</keyword>
<evidence type="ECO:0000256" key="2">
    <source>
        <dbReference type="ARBA" id="ARBA00022692"/>
    </source>
</evidence>
<accession>A0AAN9V5E3</accession>
<dbReference type="GO" id="GO:0016020">
    <property type="term" value="C:membrane"/>
    <property type="evidence" value="ECO:0007669"/>
    <property type="project" value="UniProtKB-SubCell"/>
</dbReference>
<dbReference type="AlphaFoldDB" id="A0AAN9V5E3"/>
<feature type="region of interest" description="Disordered" evidence="5">
    <location>
        <begin position="185"/>
        <end position="237"/>
    </location>
</feature>
<feature type="compositionally biased region" description="Basic and acidic residues" evidence="5">
    <location>
        <begin position="185"/>
        <end position="198"/>
    </location>
</feature>
<protein>
    <submittedName>
        <fullName evidence="7">Uncharacterized protein</fullName>
    </submittedName>
</protein>
<feature type="region of interest" description="Disordered" evidence="5">
    <location>
        <begin position="259"/>
        <end position="306"/>
    </location>
</feature>
<dbReference type="SUPFAM" id="SSF103473">
    <property type="entry name" value="MFS general substrate transporter"/>
    <property type="match status" value="1"/>
</dbReference>
<keyword evidence="4 6" id="KW-0472">Membrane</keyword>
<proteinExistence type="predicted"/>
<feature type="transmembrane region" description="Helical" evidence="6">
    <location>
        <begin position="68"/>
        <end position="95"/>
    </location>
</feature>
<dbReference type="PANTHER" id="PTHR42718:SF23">
    <property type="entry name" value="MAJOR FACILITATOR SUPERFAMILY (MFS) PROFILE DOMAIN-CONTAINING PROTEIN"/>
    <property type="match status" value="1"/>
</dbReference>
<feature type="region of interest" description="Disordered" evidence="5">
    <location>
        <begin position="354"/>
        <end position="386"/>
    </location>
</feature>
<evidence type="ECO:0000313" key="8">
    <source>
        <dbReference type="Proteomes" id="UP001320420"/>
    </source>
</evidence>
<dbReference type="EMBL" id="JAKJXP020000017">
    <property type="protein sequence ID" value="KAK7754859.1"/>
    <property type="molecule type" value="Genomic_DNA"/>
</dbReference>
<sequence length="408" mass="44060">MFMQDMQGLTPLAVAARLLPQALVGLVVSPLVGFIMHKVPGTVLLVIAGISLFLSNILLVFVRHDSNYFSWIFPSLMMSTVGMDWIINVGSLYVLSELPLCHHSIGASLLQTTTRLSVPIGMAVTTAIWSSYEDKGGLSCPEMPYTYTFITTTALSGFALLLIPFIHIGKQGSVSYECFDSPFGDEGKSKSSAHRDSSNRPSKRWSLVDTVSQTSSSSSFMADHRHQQHQHQHHPNRPHWNCTNSSCFCNRPERKTTTSYWSKTSADGPRGATMTDSPGCCGSSTRTNSNPNPHPRTPNNNRNGGGGGGIVWVVCEDCGTKRKRPNANAAGEAGGSVGDPARYFNDPAFGGTASDYSGSSNRSPKTAAAAVPAATPVSSTRPYPGRRRLPLVNREAMTYQMITQGIQP</sequence>
<feature type="transmembrane region" description="Helical" evidence="6">
    <location>
        <begin position="43"/>
        <end position="62"/>
    </location>
</feature>